<dbReference type="PROSITE" id="PS51257">
    <property type="entry name" value="PROKAR_LIPOPROTEIN"/>
    <property type="match status" value="1"/>
</dbReference>
<dbReference type="EMBL" id="BAAAFH010000003">
    <property type="protein sequence ID" value="GAA0874608.1"/>
    <property type="molecule type" value="Genomic_DNA"/>
</dbReference>
<proteinExistence type="predicted"/>
<sequence>MKKIIGIVLVMVTVSACGVKLLMPSEQDVTRVSDKFPGYTLSELSQGKTLYEENCKKCHGLKAPEKLSEEKWRKIVPPMAKKAKISAGEEELILKYLITMSGAQR</sequence>
<dbReference type="SUPFAM" id="SSF46626">
    <property type="entry name" value="Cytochrome c"/>
    <property type="match status" value="1"/>
</dbReference>
<dbReference type="Pfam" id="PF00034">
    <property type="entry name" value="Cytochrom_C"/>
    <property type="match status" value="1"/>
</dbReference>
<comment type="caution">
    <text evidence="6">The sequence shown here is derived from an EMBL/GenBank/DDBJ whole genome shotgun (WGS) entry which is preliminary data.</text>
</comment>
<evidence type="ECO:0000259" key="5">
    <source>
        <dbReference type="PROSITE" id="PS51007"/>
    </source>
</evidence>
<evidence type="ECO:0000256" key="2">
    <source>
        <dbReference type="ARBA" id="ARBA00022723"/>
    </source>
</evidence>
<dbReference type="RefSeq" id="WP_343785508.1">
    <property type="nucleotide sequence ID" value="NZ_BAAAFH010000003.1"/>
</dbReference>
<evidence type="ECO:0000313" key="6">
    <source>
        <dbReference type="EMBL" id="GAA0874608.1"/>
    </source>
</evidence>
<keyword evidence="2 4" id="KW-0479">Metal-binding</keyword>
<protein>
    <recommendedName>
        <fullName evidence="5">Cytochrome c domain-containing protein</fullName>
    </recommendedName>
</protein>
<keyword evidence="3 4" id="KW-0408">Iron</keyword>
<dbReference type="InterPro" id="IPR009056">
    <property type="entry name" value="Cyt_c-like_dom"/>
</dbReference>
<name>A0ABN1MMZ0_9FLAO</name>
<reference evidence="6 7" key="1">
    <citation type="journal article" date="2019" name="Int. J. Syst. Evol. Microbiol.">
        <title>The Global Catalogue of Microorganisms (GCM) 10K type strain sequencing project: providing services to taxonomists for standard genome sequencing and annotation.</title>
        <authorList>
            <consortium name="The Broad Institute Genomics Platform"/>
            <consortium name="The Broad Institute Genome Sequencing Center for Infectious Disease"/>
            <person name="Wu L."/>
            <person name="Ma J."/>
        </authorList>
    </citation>
    <scope>NUCLEOTIDE SEQUENCE [LARGE SCALE GENOMIC DNA]</scope>
    <source>
        <strain evidence="6 7">JCM 16083</strain>
    </source>
</reference>
<accession>A0ABN1MMZ0</accession>
<organism evidence="6 7">
    <name type="scientific">Wandonia haliotis</name>
    <dbReference type="NCBI Taxonomy" id="574963"/>
    <lineage>
        <taxon>Bacteria</taxon>
        <taxon>Pseudomonadati</taxon>
        <taxon>Bacteroidota</taxon>
        <taxon>Flavobacteriia</taxon>
        <taxon>Flavobacteriales</taxon>
        <taxon>Crocinitomicaceae</taxon>
        <taxon>Wandonia</taxon>
    </lineage>
</organism>
<gene>
    <name evidence="6" type="ORF">GCM10009118_10160</name>
</gene>
<feature type="domain" description="Cytochrome c" evidence="5">
    <location>
        <begin position="42"/>
        <end position="105"/>
    </location>
</feature>
<evidence type="ECO:0000313" key="7">
    <source>
        <dbReference type="Proteomes" id="UP001501126"/>
    </source>
</evidence>
<keyword evidence="7" id="KW-1185">Reference proteome</keyword>
<dbReference type="Proteomes" id="UP001501126">
    <property type="component" value="Unassembled WGS sequence"/>
</dbReference>
<evidence type="ECO:0000256" key="3">
    <source>
        <dbReference type="ARBA" id="ARBA00023004"/>
    </source>
</evidence>
<dbReference type="PROSITE" id="PS51007">
    <property type="entry name" value="CYTC"/>
    <property type="match status" value="1"/>
</dbReference>
<keyword evidence="1 4" id="KW-0349">Heme</keyword>
<dbReference type="Gene3D" id="1.10.760.10">
    <property type="entry name" value="Cytochrome c-like domain"/>
    <property type="match status" value="1"/>
</dbReference>
<dbReference type="InterPro" id="IPR036909">
    <property type="entry name" value="Cyt_c-like_dom_sf"/>
</dbReference>
<evidence type="ECO:0000256" key="4">
    <source>
        <dbReference type="PROSITE-ProRule" id="PRU00433"/>
    </source>
</evidence>
<evidence type="ECO:0000256" key="1">
    <source>
        <dbReference type="ARBA" id="ARBA00022617"/>
    </source>
</evidence>